<organism evidence="2">
    <name type="scientific">Indivirus ILV1</name>
    <dbReference type="NCBI Taxonomy" id="1977633"/>
    <lineage>
        <taxon>Viruses</taxon>
        <taxon>Varidnaviria</taxon>
        <taxon>Bamfordvirae</taxon>
        <taxon>Nucleocytoviricota</taxon>
        <taxon>Megaviricetes</taxon>
        <taxon>Imitervirales</taxon>
        <taxon>Mimiviridae</taxon>
        <taxon>Klosneuvirinae</taxon>
        <taxon>Indivirus</taxon>
    </lineage>
</organism>
<accession>A0A1V0SDS0</accession>
<reference evidence="2" key="1">
    <citation type="journal article" date="2017" name="Science">
        <title>Giant viruses with an expanded complement of translation system components.</title>
        <authorList>
            <person name="Schulz F."/>
            <person name="Yutin N."/>
            <person name="Ivanova N.N."/>
            <person name="Ortega D.R."/>
            <person name="Lee T.K."/>
            <person name="Vierheilig J."/>
            <person name="Daims H."/>
            <person name="Horn M."/>
            <person name="Wagner M."/>
            <person name="Jensen G.J."/>
            <person name="Kyrpides N.C."/>
            <person name="Koonin E.V."/>
            <person name="Woyke T."/>
        </authorList>
    </citation>
    <scope>NUCLEOTIDE SEQUENCE</scope>
    <source>
        <strain evidence="2">ILV1</strain>
    </source>
</reference>
<protein>
    <submittedName>
        <fullName evidence="2">Uncharacterized protein</fullName>
    </submittedName>
</protein>
<feature type="transmembrane region" description="Helical" evidence="1">
    <location>
        <begin position="6"/>
        <end position="23"/>
    </location>
</feature>
<proteinExistence type="predicted"/>
<gene>
    <name evidence="2" type="ORF">Indivirus_4_35</name>
</gene>
<evidence type="ECO:0000313" key="2">
    <source>
        <dbReference type="EMBL" id="ARF09863.1"/>
    </source>
</evidence>
<keyword evidence="1" id="KW-1133">Transmembrane helix</keyword>
<name>A0A1V0SDS0_9VIRU</name>
<keyword evidence="1" id="KW-0812">Transmembrane</keyword>
<dbReference type="EMBL" id="KY684088">
    <property type="protein sequence ID" value="ARF09863.1"/>
    <property type="molecule type" value="Genomic_DNA"/>
</dbReference>
<evidence type="ECO:0000256" key="1">
    <source>
        <dbReference type="SAM" id="Phobius"/>
    </source>
</evidence>
<keyword evidence="1" id="KW-0472">Membrane</keyword>
<sequence length="174" mass="18581">MAIVVAAVVVVVIVVVVVVLLLRSRKSEGFDGKSAVLEVATPATTVAPVAPQDSKVGVTVGSLVDGPGSENGPSPVLSRIYSDIPDSYYFLDDGANGEMSVQNNLCSKSCCSAQWPTPFKQKSDPYVCDGLKNGKYVPSRMMCSNTFQDAGCLCLTKDQGQFLYNRGRNGSEWF</sequence>